<accession>A0A1A5JH00</accession>
<proteinExistence type="predicted"/>
<reference evidence="2" key="1">
    <citation type="submission" date="2016-06" db="EMBL/GenBank/DDBJ databases">
        <title>NZP2037 Pacbio-Illumina hybrid assembly.</title>
        <authorList>
            <person name="Ramsay J.P."/>
        </authorList>
    </citation>
    <scope>NUCLEOTIDE SEQUENCE [LARGE SCALE GENOMIC DNA]</scope>
    <source>
        <strain evidence="2">R7ANS::ICEMlSym2042</strain>
    </source>
</reference>
<dbReference type="GeneID" id="66684824"/>
<gene>
    <name evidence="1" type="ORF">BAE39_12310</name>
</gene>
<protein>
    <submittedName>
        <fullName evidence="1">Head morphogenesis protein</fullName>
    </submittedName>
</protein>
<organism evidence="1 2">
    <name type="scientific">Rhizobium loti</name>
    <name type="common">Mesorhizobium loti</name>
    <dbReference type="NCBI Taxonomy" id="381"/>
    <lineage>
        <taxon>Bacteria</taxon>
        <taxon>Pseudomonadati</taxon>
        <taxon>Pseudomonadota</taxon>
        <taxon>Alphaproteobacteria</taxon>
        <taxon>Hyphomicrobiales</taxon>
        <taxon>Phyllobacteriaceae</taxon>
        <taxon>Mesorhizobium</taxon>
    </lineage>
</organism>
<sequence length="346" mass="38175">MLVRLTPRQRFEILVSQFEPAVRAAFIEAIDNVTSNIVLRRIIERLERGDISGAINAMNLDPAAFRPLDEAIRAAFNGGGVATVEGMPALRDPFGHRIVVRWDARNLAAEGWLQTHSSQLITGIVQDQQTAIRAALETGLARGDNPTKTATAVVGKISIVTGKREGGLIGLTTAQSEYIARARQELLSGEPDQLKAYLNRQRRDKRFDRTITAAIRDGKPIPNALVDRITGRYADSLLKLRADTIALHETFAALGASKHIAFRQQMEKGNLQAQHVTKGWKHTPQEHGRMQHIAMQGQVVLFDQSFTAPDGTAIPYPHAPGVPTRHTLGCKCFAEYKIDFVAQLVR</sequence>
<dbReference type="RefSeq" id="WP_032929661.1">
    <property type="nucleotide sequence ID" value="NZ_LZTH01000045.1"/>
</dbReference>
<evidence type="ECO:0000313" key="1">
    <source>
        <dbReference type="EMBL" id="OBP76857.1"/>
    </source>
</evidence>
<dbReference type="EMBL" id="LZTJ01000012">
    <property type="protein sequence ID" value="OBP76857.1"/>
    <property type="molecule type" value="Genomic_DNA"/>
</dbReference>
<comment type="caution">
    <text evidence="1">The sequence shown here is derived from an EMBL/GenBank/DDBJ whole genome shotgun (WGS) entry which is preliminary data.</text>
</comment>
<name>A0A1A5JH00_RHILI</name>
<dbReference type="AlphaFoldDB" id="A0A1A5JH00"/>
<dbReference type="OrthoDB" id="952090at2"/>
<evidence type="ECO:0000313" key="2">
    <source>
        <dbReference type="Proteomes" id="UP000093748"/>
    </source>
</evidence>
<dbReference type="Proteomes" id="UP000093748">
    <property type="component" value="Unassembled WGS sequence"/>
</dbReference>